<dbReference type="STRING" id="1798.AWC30_00900"/>
<sequence length="125" mass="13613">MAWFLALQGMSGKGGQSLTYELHESADTARLAQEMSAGATADRVVEIPAVLPPRRQQVTLYVRPSLWGVWAFYEMSEDERREMIAANPLINAMAQAAAKQQQGRHSGPTTIGMTIPQPGQGFPGQ</sequence>
<evidence type="ECO:0000313" key="3">
    <source>
        <dbReference type="Proteomes" id="UP000193090"/>
    </source>
</evidence>
<gene>
    <name evidence="2" type="ORF">AWC30_00900</name>
</gene>
<proteinExistence type="predicted"/>
<dbReference type="Proteomes" id="UP000193090">
    <property type="component" value="Unassembled WGS sequence"/>
</dbReference>
<dbReference type="RefSeq" id="WP_085108938.1">
    <property type="nucleotide sequence ID" value="NZ_JACKSN010000111.1"/>
</dbReference>
<feature type="compositionally biased region" description="Polar residues" evidence="1">
    <location>
        <begin position="103"/>
        <end position="112"/>
    </location>
</feature>
<name>A0A1X2EP01_9MYCO</name>
<organism evidence="2 3">
    <name type="scientific">Mycolicibacillus trivialis</name>
    <dbReference type="NCBI Taxonomy" id="1798"/>
    <lineage>
        <taxon>Bacteria</taxon>
        <taxon>Bacillati</taxon>
        <taxon>Actinomycetota</taxon>
        <taxon>Actinomycetes</taxon>
        <taxon>Mycobacteriales</taxon>
        <taxon>Mycobacteriaceae</taxon>
        <taxon>Mycolicibacillus</taxon>
    </lineage>
</organism>
<dbReference type="EMBL" id="LQPZ01000012">
    <property type="protein sequence ID" value="ORX07334.1"/>
    <property type="molecule type" value="Genomic_DNA"/>
</dbReference>
<accession>A0A1X2EP01</accession>
<comment type="caution">
    <text evidence="2">The sequence shown here is derived from an EMBL/GenBank/DDBJ whole genome shotgun (WGS) entry which is preliminary data.</text>
</comment>
<feature type="region of interest" description="Disordered" evidence="1">
    <location>
        <begin position="97"/>
        <end position="125"/>
    </location>
</feature>
<keyword evidence="3" id="KW-1185">Reference proteome</keyword>
<dbReference type="AlphaFoldDB" id="A0A1X2EP01"/>
<reference evidence="2 3" key="1">
    <citation type="submission" date="2016-01" db="EMBL/GenBank/DDBJ databases">
        <title>The new phylogeny of the genus Mycobacterium.</title>
        <authorList>
            <person name="Tarcisio F."/>
            <person name="Conor M."/>
            <person name="Antonella G."/>
            <person name="Elisabetta G."/>
            <person name="Giulia F.S."/>
            <person name="Sara T."/>
            <person name="Anna F."/>
            <person name="Clotilde B."/>
            <person name="Roberto B."/>
            <person name="Veronica D.S."/>
            <person name="Fabio R."/>
            <person name="Monica P."/>
            <person name="Olivier J."/>
            <person name="Enrico T."/>
            <person name="Nicola S."/>
        </authorList>
    </citation>
    <scope>NUCLEOTIDE SEQUENCE [LARGE SCALE GENOMIC DNA]</scope>
    <source>
        <strain evidence="2 3">DSM 44153</strain>
    </source>
</reference>
<protein>
    <submittedName>
        <fullName evidence="2">Uncharacterized protein</fullName>
    </submittedName>
</protein>
<evidence type="ECO:0000256" key="1">
    <source>
        <dbReference type="SAM" id="MobiDB-lite"/>
    </source>
</evidence>
<evidence type="ECO:0000313" key="2">
    <source>
        <dbReference type="EMBL" id="ORX07334.1"/>
    </source>
</evidence>